<evidence type="ECO:0000313" key="1">
    <source>
        <dbReference type="EMBL" id="KAJ8527754.1"/>
    </source>
</evidence>
<dbReference type="Proteomes" id="UP001152561">
    <property type="component" value="Unassembled WGS sequence"/>
</dbReference>
<evidence type="ECO:0008006" key="3">
    <source>
        <dbReference type="Google" id="ProtNLM"/>
    </source>
</evidence>
<keyword evidence="2" id="KW-1185">Reference proteome</keyword>
<organism evidence="1 2">
    <name type="scientific">Anisodus acutangulus</name>
    <dbReference type="NCBI Taxonomy" id="402998"/>
    <lineage>
        <taxon>Eukaryota</taxon>
        <taxon>Viridiplantae</taxon>
        <taxon>Streptophyta</taxon>
        <taxon>Embryophyta</taxon>
        <taxon>Tracheophyta</taxon>
        <taxon>Spermatophyta</taxon>
        <taxon>Magnoliopsida</taxon>
        <taxon>eudicotyledons</taxon>
        <taxon>Gunneridae</taxon>
        <taxon>Pentapetalae</taxon>
        <taxon>asterids</taxon>
        <taxon>lamiids</taxon>
        <taxon>Solanales</taxon>
        <taxon>Solanaceae</taxon>
        <taxon>Solanoideae</taxon>
        <taxon>Hyoscyameae</taxon>
        <taxon>Anisodus</taxon>
    </lineage>
</organism>
<accession>A0A9Q1L408</accession>
<dbReference type="AlphaFoldDB" id="A0A9Q1L408"/>
<proteinExistence type="predicted"/>
<evidence type="ECO:0000313" key="2">
    <source>
        <dbReference type="Proteomes" id="UP001152561"/>
    </source>
</evidence>
<gene>
    <name evidence="1" type="ORF">K7X08_015205</name>
</gene>
<protein>
    <recommendedName>
        <fullName evidence="3">Zinc finger GRF-type domain-containing protein</fullName>
    </recommendedName>
</protein>
<dbReference type="OrthoDB" id="595554at2759"/>
<sequence>MKVRFCYCGLVSDLKMSRTPNNSGRRFWGCQRYASNGFFATLAPALTPPLAPTPVVDEAPTVAAVVVEVVALALAVPEELAPVGGPFTAL</sequence>
<reference evidence="2" key="1">
    <citation type="journal article" date="2023" name="Proc. Natl. Acad. Sci. U.S.A.">
        <title>Genomic and structural basis for evolution of tropane alkaloid biosynthesis.</title>
        <authorList>
            <person name="Wanga Y.-J."/>
            <person name="Taina T."/>
            <person name="Yua J.-Y."/>
            <person name="Lia J."/>
            <person name="Xua B."/>
            <person name="Chenc J."/>
            <person name="D'Auriad J.C."/>
            <person name="Huanga J.-P."/>
            <person name="Huanga S.-X."/>
        </authorList>
    </citation>
    <scope>NUCLEOTIDE SEQUENCE [LARGE SCALE GENOMIC DNA]</scope>
    <source>
        <strain evidence="2">cv. KIB-2019</strain>
    </source>
</reference>
<name>A0A9Q1L408_9SOLA</name>
<dbReference type="EMBL" id="JAJAGQ010000023">
    <property type="protein sequence ID" value="KAJ8527754.1"/>
    <property type="molecule type" value="Genomic_DNA"/>
</dbReference>
<comment type="caution">
    <text evidence="1">The sequence shown here is derived from an EMBL/GenBank/DDBJ whole genome shotgun (WGS) entry which is preliminary data.</text>
</comment>